<keyword evidence="2" id="KW-0677">Repeat</keyword>
<evidence type="ECO:0000256" key="3">
    <source>
        <dbReference type="ARBA" id="ARBA00023315"/>
    </source>
</evidence>
<dbReference type="EC" id="2.3.1.189" evidence="4"/>
<feature type="domain" description="N-acetyltransferase" evidence="5">
    <location>
        <begin position="160"/>
        <end position="311"/>
    </location>
</feature>
<dbReference type="PANTHER" id="PTHR43877">
    <property type="entry name" value="AMINOALKYLPHOSPHONATE N-ACETYLTRANSFERASE-RELATED-RELATED"/>
    <property type="match status" value="1"/>
</dbReference>
<gene>
    <name evidence="6" type="primary">mshD</name>
    <name evidence="6" type="ORF">G7066_12695</name>
</gene>
<dbReference type="InterPro" id="IPR050832">
    <property type="entry name" value="Bact_Acetyltransf"/>
</dbReference>
<name>A0ABX6JY19_9MICO</name>
<dbReference type="InterPro" id="IPR016181">
    <property type="entry name" value="Acyl_CoA_acyltransferase"/>
</dbReference>
<dbReference type="PROSITE" id="PS51186">
    <property type="entry name" value="GNAT"/>
    <property type="match status" value="2"/>
</dbReference>
<evidence type="ECO:0000313" key="7">
    <source>
        <dbReference type="Proteomes" id="UP000503441"/>
    </source>
</evidence>
<dbReference type="EMBL" id="CP049933">
    <property type="protein sequence ID" value="QIM19213.1"/>
    <property type="molecule type" value="Genomic_DNA"/>
</dbReference>
<evidence type="ECO:0000256" key="2">
    <source>
        <dbReference type="ARBA" id="ARBA00022737"/>
    </source>
</evidence>
<keyword evidence="7" id="KW-1185">Reference proteome</keyword>
<dbReference type="SUPFAM" id="SSF55729">
    <property type="entry name" value="Acyl-CoA N-acyltransferases (Nat)"/>
    <property type="match status" value="2"/>
</dbReference>
<dbReference type="Pfam" id="PF00583">
    <property type="entry name" value="Acetyltransf_1"/>
    <property type="match status" value="2"/>
</dbReference>
<proteinExistence type="predicted"/>
<keyword evidence="1 6" id="KW-0808">Transferase</keyword>
<dbReference type="NCBIfam" id="TIGR03448">
    <property type="entry name" value="mycothiol_MshD"/>
    <property type="match status" value="1"/>
</dbReference>
<organism evidence="6 7">
    <name type="scientific">Leucobacter coleopterorum</name>
    <dbReference type="NCBI Taxonomy" id="2714933"/>
    <lineage>
        <taxon>Bacteria</taxon>
        <taxon>Bacillati</taxon>
        <taxon>Actinomycetota</taxon>
        <taxon>Actinomycetes</taxon>
        <taxon>Micrococcales</taxon>
        <taxon>Microbacteriaceae</taxon>
        <taxon>Leucobacter</taxon>
    </lineage>
</organism>
<evidence type="ECO:0000256" key="1">
    <source>
        <dbReference type="ARBA" id="ARBA00022679"/>
    </source>
</evidence>
<dbReference type="Gene3D" id="3.40.630.30">
    <property type="match status" value="1"/>
</dbReference>
<evidence type="ECO:0000259" key="5">
    <source>
        <dbReference type="PROSITE" id="PS51186"/>
    </source>
</evidence>
<evidence type="ECO:0000256" key="4">
    <source>
        <dbReference type="NCBIfam" id="TIGR03448"/>
    </source>
</evidence>
<dbReference type="InterPro" id="IPR000182">
    <property type="entry name" value="GNAT_dom"/>
</dbReference>
<feature type="domain" description="N-acetyltransferase" evidence="5">
    <location>
        <begin position="1"/>
        <end position="147"/>
    </location>
</feature>
<dbReference type="Proteomes" id="UP000503441">
    <property type="component" value="Chromosome"/>
</dbReference>
<keyword evidence="3 6" id="KW-0012">Acyltransferase</keyword>
<evidence type="ECO:0000313" key="6">
    <source>
        <dbReference type="EMBL" id="QIM19213.1"/>
    </source>
</evidence>
<dbReference type="CDD" id="cd04301">
    <property type="entry name" value="NAT_SF"/>
    <property type="match status" value="2"/>
</dbReference>
<dbReference type="InterPro" id="IPR017813">
    <property type="entry name" value="Mycothiol_AcTrfase"/>
</dbReference>
<reference evidence="6 7" key="1">
    <citation type="submission" date="2020-03" db="EMBL/GenBank/DDBJ databases">
        <title>Leucobacter sp. nov., isolated from beetles.</title>
        <authorList>
            <person name="Hyun D.-W."/>
            <person name="Bae J.-W."/>
        </authorList>
    </citation>
    <scope>NUCLEOTIDE SEQUENCE [LARGE SCALE GENOMIC DNA]</scope>
    <source>
        <strain evidence="6 7">HDW9A</strain>
    </source>
</reference>
<protein>
    <recommendedName>
        <fullName evidence="4">Mycothiol synthase</fullName>
        <ecNumber evidence="4">2.3.1.189</ecNumber>
    </recommendedName>
</protein>
<dbReference type="RefSeq" id="WP_166331457.1">
    <property type="nucleotide sequence ID" value="NZ_CP049933.1"/>
</dbReference>
<dbReference type="GO" id="GO:0035447">
    <property type="term" value="F:mycothiol synthase activity"/>
    <property type="evidence" value="ECO:0007669"/>
    <property type="project" value="UniProtKB-EC"/>
</dbReference>
<accession>A0ABX6JY19</accession>
<sequence length="311" mass="32670">MTSVPASSGDLAIARAIIAAAEEHDGASPVSDQAMLAVAQGQRELMLFGTDAAEPTAVGIVGDGEVDLVVHPKHRGHGIGTAALTELVARGSASTGSGSGSSESLRAWSHGDNPAADAILTRTGFAPVRSLFRMALDPDLLPSDGRDPAALPAPEGFVLRNYRAGNAADAADWVRVNAAAFADHPEQGRITVADFNLITHENWFDPADLFILAGPGGVAAGSTWIKTTPGESELYAIGVHPDHAGHGLGRYLLDVTLARMAHHQPERVTLYVDGNNTRAVKMYEAAGFNIDSRSRQWERPAMSVANARMDA</sequence>